<feature type="signal peptide" evidence="1">
    <location>
        <begin position="1"/>
        <end position="30"/>
    </location>
</feature>
<sequence length="198" mass="21686">MMKNFAGVRIVLAVMATAITSLSLVAPVHAAAATAERSNYSTGEAQRPVERFTIKVAGVTFPAAQTRELWAACGTNDDPGKLVRSFDRVAGPFGPKSDLLCGTAGFGYRHIKDRHMTQWQTLAGMVGSNWRDFADFAIAQILKAPEPGSPTFDQARNTWTYRSPVQIIDQNGVVRDTYRPFVIVAHQDTKIITAYPAR</sequence>
<comment type="caution">
    <text evidence="2">The sequence shown here is derived from an EMBL/GenBank/DDBJ whole genome shotgun (WGS) entry which is preliminary data.</text>
</comment>
<accession>A0ABP6RT29</accession>
<proteinExistence type="predicted"/>
<evidence type="ECO:0000313" key="3">
    <source>
        <dbReference type="Proteomes" id="UP001500483"/>
    </source>
</evidence>
<keyword evidence="3" id="KW-1185">Reference proteome</keyword>
<dbReference type="EMBL" id="BAAAYK010000038">
    <property type="protein sequence ID" value="GAA3359646.1"/>
    <property type="molecule type" value="Genomic_DNA"/>
</dbReference>
<keyword evidence="1" id="KW-0732">Signal</keyword>
<protein>
    <submittedName>
        <fullName evidence="2">Uncharacterized protein</fullName>
    </submittedName>
</protein>
<reference evidence="3" key="1">
    <citation type="journal article" date="2019" name="Int. J. Syst. Evol. Microbiol.">
        <title>The Global Catalogue of Microorganisms (GCM) 10K type strain sequencing project: providing services to taxonomists for standard genome sequencing and annotation.</title>
        <authorList>
            <consortium name="The Broad Institute Genomics Platform"/>
            <consortium name="The Broad Institute Genome Sequencing Center for Infectious Disease"/>
            <person name="Wu L."/>
            <person name="Ma J."/>
        </authorList>
    </citation>
    <scope>NUCLEOTIDE SEQUENCE [LARGE SCALE GENOMIC DNA]</scope>
    <source>
        <strain evidence="3">JCM 9687</strain>
    </source>
</reference>
<gene>
    <name evidence="2" type="ORF">GCM10020366_36490</name>
</gene>
<evidence type="ECO:0000256" key="1">
    <source>
        <dbReference type="SAM" id="SignalP"/>
    </source>
</evidence>
<name>A0ABP6RT29_9PSEU</name>
<organism evidence="2 3">
    <name type="scientific">Saccharopolyspora gregorii</name>
    <dbReference type="NCBI Taxonomy" id="33914"/>
    <lineage>
        <taxon>Bacteria</taxon>
        <taxon>Bacillati</taxon>
        <taxon>Actinomycetota</taxon>
        <taxon>Actinomycetes</taxon>
        <taxon>Pseudonocardiales</taxon>
        <taxon>Pseudonocardiaceae</taxon>
        <taxon>Saccharopolyspora</taxon>
    </lineage>
</organism>
<evidence type="ECO:0000313" key="2">
    <source>
        <dbReference type="EMBL" id="GAA3359646.1"/>
    </source>
</evidence>
<feature type="chain" id="PRO_5045942459" evidence="1">
    <location>
        <begin position="31"/>
        <end position="198"/>
    </location>
</feature>
<dbReference type="Proteomes" id="UP001500483">
    <property type="component" value="Unassembled WGS sequence"/>
</dbReference>